<dbReference type="Pfam" id="PF26639">
    <property type="entry name" value="Het-6_barrel"/>
    <property type="match status" value="1"/>
</dbReference>
<reference evidence="2" key="1">
    <citation type="submission" date="2020-04" db="EMBL/GenBank/DDBJ databases">
        <title>Draft genome resource of the tomato pathogen Pseudocercospora fuligena.</title>
        <authorList>
            <person name="Zaccaron A."/>
        </authorList>
    </citation>
    <scope>NUCLEOTIDE SEQUENCE</scope>
    <source>
        <strain evidence="2">PF001</strain>
    </source>
</reference>
<dbReference type="EMBL" id="JABCIY010000313">
    <property type="protein sequence ID" value="KAF7185648.1"/>
    <property type="molecule type" value="Genomic_DNA"/>
</dbReference>
<dbReference type="OrthoDB" id="3650780at2759"/>
<feature type="region of interest" description="Disordered" evidence="1">
    <location>
        <begin position="1"/>
        <end position="25"/>
    </location>
</feature>
<dbReference type="Proteomes" id="UP000660729">
    <property type="component" value="Unassembled WGS sequence"/>
</dbReference>
<protein>
    <submittedName>
        <fullName evidence="2">Heterokaryon incompatibility protein 6, OR allele</fullName>
    </submittedName>
</protein>
<dbReference type="PANTHER" id="PTHR24148">
    <property type="entry name" value="ANKYRIN REPEAT DOMAIN-CONTAINING PROTEIN 39 HOMOLOG-RELATED"/>
    <property type="match status" value="1"/>
</dbReference>
<organism evidence="2 3">
    <name type="scientific">Pseudocercospora fuligena</name>
    <dbReference type="NCBI Taxonomy" id="685502"/>
    <lineage>
        <taxon>Eukaryota</taxon>
        <taxon>Fungi</taxon>
        <taxon>Dikarya</taxon>
        <taxon>Ascomycota</taxon>
        <taxon>Pezizomycotina</taxon>
        <taxon>Dothideomycetes</taxon>
        <taxon>Dothideomycetidae</taxon>
        <taxon>Mycosphaerellales</taxon>
        <taxon>Mycosphaerellaceae</taxon>
        <taxon>Pseudocercospora</taxon>
    </lineage>
</organism>
<evidence type="ECO:0000313" key="3">
    <source>
        <dbReference type="Proteomes" id="UP000660729"/>
    </source>
</evidence>
<keyword evidence="3" id="KW-1185">Reference proteome</keyword>
<sequence length="219" mass="24320">MSYLTPKFRTSGSLTQPEPQDLPSSSWNMPLSLSALKVWTIKQVGSSWESHSKWLYDVQGLATSEHSRLKGNLERKEAIWRTAVSEHDLLWRANPGDSELRLVQDLVDRLCSLLSDQCFSSMSNETLRDAGYGLYADAVARWGKGRRPFLTNNGHLGCGPEMAEVGDHVVIVLGAEVPYVIRKCPDGEHYALLGDAYVHGAMDGEFADPDFPVSRITLV</sequence>
<evidence type="ECO:0000256" key="1">
    <source>
        <dbReference type="SAM" id="MobiDB-lite"/>
    </source>
</evidence>
<gene>
    <name evidence="2" type="ORF">HII31_12989</name>
</gene>
<proteinExistence type="predicted"/>
<dbReference type="InterPro" id="IPR052895">
    <property type="entry name" value="HetReg/Transcr_Mod"/>
</dbReference>
<dbReference type="AlphaFoldDB" id="A0A8H6R6W5"/>
<evidence type="ECO:0000313" key="2">
    <source>
        <dbReference type="EMBL" id="KAF7185648.1"/>
    </source>
</evidence>
<name>A0A8H6R6W5_9PEZI</name>
<accession>A0A8H6R6W5</accession>
<dbReference type="PANTHER" id="PTHR24148:SF64">
    <property type="entry name" value="HETEROKARYON INCOMPATIBILITY DOMAIN-CONTAINING PROTEIN"/>
    <property type="match status" value="1"/>
</dbReference>
<feature type="compositionally biased region" description="Polar residues" evidence="1">
    <location>
        <begin position="8"/>
        <end position="25"/>
    </location>
</feature>
<comment type="caution">
    <text evidence="2">The sequence shown here is derived from an EMBL/GenBank/DDBJ whole genome shotgun (WGS) entry which is preliminary data.</text>
</comment>